<name>A0A2S9YAU9_9BACT</name>
<organism evidence="6 7">
    <name type="scientific">Enhygromyxa salina</name>
    <dbReference type="NCBI Taxonomy" id="215803"/>
    <lineage>
        <taxon>Bacteria</taxon>
        <taxon>Pseudomonadati</taxon>
        <taxon>Myxococcota</taxon>
        <taxon>Polyangia</taxon>
        <taxon>Nannocystales</taxon>
        <taxon>Nannocystaceae</taxon>
        <taxon>Enhygromyxa</taxon>
    </lineage>
</organism>
<gene>
    <name evidence="6" type="ORF">ENSA5_24760</name>
</gene>
<dbReference type="EMBL" id="PVNK01000125">
    <property type="protein sequence ID" value="PRQ02240.1"/>
    <property type="molecule type" value="Genomic_DNA"/>
</dbReference>
<feature type="domain" description="Helicase ATP-binding" evidence="4">
    <location>
        <begin position="32"/>
        <end position="215"/>
    </location>
</feature>
<dbReference type="PANTHER" id="PTHR47957:SF3">
    <property type="entry name" value="ATP-DEPENDENT HELICASE HRQ1"/>
    <property type="match status" value="1"/>
</dbReference>
<dbReference type="PROSITE" id="PS51194">
    <property type="entry name" value="HELICASE_CTER"/>
    <property type="match status" value="1"/>
</dbReference>
<dbReference type="GO" id="GO:0006289">
    <property type="term" value="P:nucleotide-excision repair"/>
    <property type="evidence" value="ECO:0007669"/>
    <property type="project" value="TreeGrafter"/>
</dbReference>
<dbReference type="AlphaFoldDB" id="A0A2S9YAU9"/>
<feature type="region of interest" description="Disordered" evidence="3">
    <location>
        <begin position="288"/>
        <end position="351"/>
    </location>
</feature>
<feature type="domain" description="Helicase C-terminal" evidence="5">
    <location>
        <begin position="241"/>
        <end position="478"/>
    </location>
</feature>
<dbReference type="GO" id="GO:0003676">
    <property type="term" value="F:nucleic acid binding"/>
    <property type="evidence" value="ECO:0007669"/>
    <property type="project" value="InterPro"/>
</dbReference>
<keyword evidence="2" id="KW-0067">ATP-binding</keyword>
<dbReference type="SMART" id="SM00487">
    <property type="entry name" value="DEXDc"/>
    <property type="match status" value="1"/>
</dbReference>
<protein>
    <submittedName>
        <fullName evidence="6">Putative ATP-dependent helicase Lhr</fullName>
    </submittedName>
</protein>
<proteinExistence type="predicted"/>
<dbReference type="InterPro" id="IPR001650">
    <property type="entry name" value="Helicase_C-like"/>
</dbReference>
<dbReference type="Pfam" id="PF09369">
    <property type="entry name" value="MZB"/>
    <property type="match status" value="1"/>
</dbReference>
<dbReference type="InterPro" id="IPR014001">
    <property type="entry name" value="Helicase_ATP-bd"/>
</dbReference>
<dbReference type="Proteomes" id="UP000237968">
    <property type="component" value="Unassembled WGS sequence"/>
</dbReference>
<dbReference type="Pfam" id="PF00271">
    <property type="entry name" value="Helicase_C"/>
    <property type="match status" value="1"/>
</dbReference>
<dbReference type="Pfam" id="PF00270">
    <property type="entry name" value="DEAD"/>
    <property type="match status" value="1"/>
</dbReference>
<evidence type="ECO:0000313" key="7">
    <source>
        <dbReference type="Proteomes" id="UP000237968"/>
    </source>
</evidence>
<keyword evidence="6" id="KW-0378">Hydrolase</keyword>
<dbReference type="GO" id="GO:0005524">
    <property type="term" value="F:ATP binding"/>
    <property type="evidence" value="ECO:0007669"/>
    <property type="project" value="UniProtKB-KW"/>
</dbReference>
<sequence>MGEWPAWVDARVRDCFATIGVDRPYAHQQRGLDALHAGRDLVLATATASGKSLCYQAPVVQAALEDPGARALFLFPTKALARDQIEAMRALVGPETPLRECVGAGTYDGDTPPDQRRAARARAHVIATNPDMLHRAVLPHHDRWAAFLAGLRYVVIDELHSYRGVFGSHVANVLRRLWRVCAFHGSRPQLITCSATIANPRELAESLSARRDFEVIEHSSAPVGPRTFVVVNPKVVDPLTGVRRDYLKCTRAVLARLRAADVTTLAFCRTRKAVELLTRYLREDEAGVAERGRSPLATGSAASSSPVKGPVPRPSPLGGRAVGPWARMQQSSSRDQFQRPPELAGPVDPGAVDRARRSIRGYRGGYLPEHRREIEAALRRGEAKVVASTNALELGMDIGGLDAVVLAGYPGTRAATWQRAGRAGRRLESALTVMILSSRPLDQFVAAAPEFLFSEPPEHARVDALNPEILVPHLRCAAYELPFACASSSSAPAGADARDEQAWWSSWGELDHTELCGALDYLAERGALLREDDASLTGPGGARYYAIGSAYPADSVDLRGSIEENFTVVEDLPGRAEHGRILAEVDFEDGPLYLHPGAIYPLEGKTYEVRRLDWDERKAYVREAAVSYYTEAVCKLRVRMLEGREGVSTSEPSPQPSPEPGLEPSRDPRAVPSGTGYAHVVRAVPGFKKLRFRTHENVGFGPIKLPNLELHTVAAYWGFPDCLLAWLGDPYRRSNAALAAAHAIHHVAAMVLMCEVGDLRHAVASGPPGPEGVAAWAPVGSGKPSAEASLIAGGRPTVYLYDDLPGGAGLATRAHSLGRPFFEQVLAVVRGCGCAHGCPTCIGTELALDPLGSVGGAQLLDPSGVVAEASGTELDPQAVARRHARADLIATIEALIDGCVA</sequence>
<dbReference type="InterPro" id="IPR018973">
    <property type="entry name" value="MZB"/>
</dbReference>
<dbReference type="InterPro" id="IPR027417">
    <property type="entry name" value="P-loop_NTPase"/>
</dbReference>
<comment type="caution">
    <text evidence="6">The sequence shown here is derived from an EMBL/GenBank/DDBJ whole genome shotgun (WGS) entry which is preliminary data.</text>
</comment>
<keyword evidence="6" id="KW-0347">Helicase</keyword>
<accession>A0A2S9YAU9</accession>
<dbReference type="CDD" id="cd18797">
    <property type="entry name" value="SF2_C_Hrq"/>
    <property type="match status" value="1"/>
</dbReference>
<evidence type="ECO:0000256" key="2">
    <source>
        <dbReference type="ARBA" id="ARBA00022840"/>
    </source>
</evidence>
<dbReference type="SMART" id="SM00490">
    <property type="entry name" value="HELICc"/>
    <property type="match status" value="1"/>
</dbReference>
<reference evidence="6 7" key="1">
    <citation type="submission" date="2018-03" db="EMBL/GenBank/DDBJ databases">
        <title>Draft Genome Sequences of the Obligatory Marine Myxobacteria Enhygromyxa salina SWB005.</title>
        <authorList>
            <person name="Poehlein A."/>
            <person name="Moghaddam J.A."/>
            <person name="Harms H."/>
            <person name="Alanjari M."/>
            <person name="Koenig G.M."/>
            <person name="Daniel R."/>
            <person name="Schaeberle T.F."/>
        </authorList>
    </citation>
    <scope>NUCLEOTIDE SEQUENCE [LARGE SCALE GENOMIC DNA]</scope>
    <source>
        <strain evidence="6 7">SWB005</strain>
    </source>
</reference>
<dbReference type="Gene3D" id="3.40.50.300">
    <property type="entry name" value="P-loop containing nucleotide triphosphate hydrolases"/>
    <property type="match status" value="2"/>
</dbReference>
<dbReference type="PROSITE" id="PS51192">
    <property type="entry name" value="HELICASE_ATP_BIND_1"/>
    <property type="match status" value="1"/>
</dbReference>
<dbReference type="GO" id="GO:0043138">
    <property type="term" value="F:3'-5' DNA helicase activity"/>
    <property type="evidence" value="ECO:0007669"/>
    <property type="project" value="TreeGrafter"/>
</dbReference>
<dbReference type="CDD" id="cd17923">
    <property type="entry name" value="DEXHc_Hrq1-like"/>
    <property type="match status" value="1"/>
</dbReference>
<evidence type="ECO:0000256" key="1">
    <source>
        <dbReference type="ARBA" id="ARBA00022741"/>
    </source>
</evidence>
<dbReference type="SUPFAM" id="SSF52540">
    <property type="entry name" value="P-loop containing nucleoside triphosphate hydrolases"/>
    <property type="match status" value="1"/>
</dbReference>
<dbReference type="InterPro" id="IPR011545">
    <property type="entry name" value="DEAD/DEAH_box_helicase_dom"/>
</dbReference>
<evidence type="ECO:0000259" key="5">
    <source>
        <dbReference type="PROSITE" id="PS51194"/>
    </source>
</evidence>
<evidence type="ECO:0000313" key="6">
    <source>
        <dbReference type="EMBL" id="PRQ02240.1"/>
    </source>
</evidence>
<evidence type="ECO:0000256" key="3">
    <source>
        <dbReference type="SAM" id="MobiDB-lite"/>
    </source>
</evidence>
<dbReference type="GO" id="GO:0036297">
    <property type="term" value="P:interstrand cross-link repair"/>
    <property type="evidence" value="ECO:0007669"/>
    <property type="project" value="TreeGrafter"/>
</dbReference>
<keyword evidence="7" id="KW-1185">Reference proteome</keyword>
<dbReference type="PANTHER" id="PTHR47957">
    <property type="entry name" value="ATP-DEPENDENT HELICASE HRQ1"/>
    <property type="match status" value="1"/>
</dbReference>
<evidence type="ECO:0000259" key="4">
    <source>
        <dbReference type="PROSITE" id="PS51192"/>
    </source>
</evidence>
<keyword evidence="1" id="KW-0547">Nucleotide-binding</keyword>
<feature type="region of interest" description="Disordered" evidence="3">
    <location>
        <begin position="645"/>
        <end position="671"/>
    </location>
</feature>